<organism evidence="1 2">
    <name type="scientific">Brachionus plicatilis</name>
    <name type="common">Marine rotifer</name>
    <name type="synonym">Brachionus muelleri</name>
    <dbReference type="NCBI Taxonomy" id="10195"/>
    <lineage>
        <taxon>Eukaryota</taxon>
        <taxon>Metazoa</taxon>
        <taxon>Spiralia</taxon>
        <taxon>Gnathifera</taxon>
        <taxon>Rotifera</taxon>
        <taxon>Eurotatoria</taxon>
        <taxon>Monogononta</taxon>
        <taxon>Pseudotrocha</taxon>
        <taxon>Ploima</taxon>
        <taxon>Brachionidae</taxon>
        <taxon>Brachionus</taxon>
    </lineage>
</organism>
<name>A0A3M7P2U8_BRAPC</name>
<reference evidence="1 2" key="1">
    <citation type="journal article" date="2018" name="Sci. Rep.">
        <title>Genomic signatures of local adaptation to the degree of environmental predictability in rotifers.</title>
        <authorList>
            <person name="Franch-Gras L."/>
            <person name="Hahn C."/>
            <person name="Garcia-Roger E.M."/>
            <person name="Carmona M.J."/>
            <person name="Serra M."/>
            <person name="Gomez A."/>
        </authorList>
    </citation>
    <scope>NUCLEOTIDE SEQUENCE [LARGE SCALE GENOMIC DNA]</scope>
    <source>
        <strain evidence="1">HYR1</strain>
    </source>
</reference>
<keyword evidence="2" id="KW-1185">Reference proteome</keyword>
<proteinExistence type="predicted"/>
<accession>A0A3M7P2U8</accession>
<sequence length="65" mass="7719">MFVWIIMQFDSRSILYKINFNGATFKVASTKFHKTERTYIFVTYELSPFFSFPKLRSIGLAQINK</sequence>
<comment type="caution">
    <text evidence="1">The sequence shown here is derived from an EMBL/GenBank/DDBJ whole genome shotgun (WGS) entry which is preliminary data.</text>
</comment>
<dbReference type="EMBL" id="REGN01014145">
    <property type="protein sequence ID" value="RMZ92994.1"/>
    <property type="molecule type" value="Genomic_DNA"/>
</dbReference>
<evidence type="ECO:0000313" key="2">
    <source>
        <dbReference type="Proteomes" id="UP000276133"/>
    </source>
</evidence>
<dbReference type="AlphaFoldDB" id="A0A3M7P2U8"/>
<dbReference type="Proteomes" id="UP000276133">
    <property type="component" value="Unassembled WGS sequence"/>
</dbReference>
<gene>
    <name evidence="1" type="ORF">BpHYR1_050465</name>
</gene>
<evidence type="ECO:0000313" key="1">
    <source>
        <dbReference type="EMBL" id="RMZ92994.1"/>
    </source>
</evidence>
<protein>
    <submittedName>
        <fullName evidence="1">Uncharacterized protein</fullName>
    </submittedName>
</protein>